<evidence type="ECO:0000256" key="4">
    <source>
        <dbReference type="ARBA" id="ARBA00022759"/>
    </source>
</evidence>
<dbReference type="Proteomes" id="UP000004994">
    <property type="component" value="Chromosome 5"/>
</dbReference>
<reference evidence="9" key="2">
    <citation type="submission" date="2019-01" db="UniProtKB">
        <authorList>
            <consortium name="EnsemblPlants"/>
        </authorList>
    </citation>
    <scope>IDENTIFICATION</scope>
    <source>
        <strain evidence="9">cv. Heinz 1706</strain>
    </source>
</reference>
<evidence type="ECO:0000313" key="9">
    <source>
        <dbReference type="EnsemblPlants" id="Solyc05g018561.1.1"/>
    </source>
</evidence>
<dbReference type="SUPFAM" id="SSF56672">
    <property type="entry name" value="DNA/RNA polymerases"/>
    <property type="match status" value="1"/>
</dbReference>
<dbReference type="InterPro" id="IPR043128">
    <property type="entry name" value="Rev_trsase/Diguanyl_cyclase"/>
</dbReference>
<dbReference type="InParanoid" id="A0A3Q7GIE1"/>
<dbReference type="PANTHER" id="PTHR37984">
    <property type="entry name" value="PROTEIN CBG26694"/>
    <property type="match status" value="1"/>
</dbReference>
<dbReference type="InterPro" id="IPR000477">
    <property type="entry name" value="RT_dom"/>
</dbReference>
<dbReference type="STRING" id="4081.A0A3Q7GIE1"/>
<keyword evidence="3" id="KW-0540">Nuclease</keyword>
<keyword evidence="6" id="KW-0695">RNA-directed DNA polymerase</keyword>
<proteinExistence type="predicted"/>
<feature type="domain" description="Reverse transcriptase RNase H-like" evidence="8">
    <location>
        <begin position="266"/>
        <end position="358"/>
    </location>
</feature>
<feature type="domain" description="Reverse transcriptase" evidence="7">
    <location>
        <begin position="111"/>
        <end position="221"/>
    </location>
</feature>
<evidence type="ECO:0000256" key="5">
    <source>
        <dbReference type="ARBA" id="ARBA00022801"/>
    </source>
</evidence>
<evidence type="ECO:0000256" key="6">
    <source>
        <dbReference type="ARBA" id="ARBA00022918"/>
    </source>
</evidence>
<dbReference type="AlphaFoldDB" id="A0A3Q7GIE1"/>
<organism evidence="9">
    <name type="scientific">Solanum lycopersicum</name>
    <name type="common">Tomato</name>
    <name type="synonym">Lycopersicon esculentum</name>
    <dbReference type="NCBI Taxonomy" id="4081"/>
    <lineage>
        <taxon>Eukaryota</taxon>
        <taxon>Viridiplantae</taxon>
        <taxon>Streptophyta</taxon>
        <taxon>Embryophyta</taxon>
        <taxon>Tracheophyta</taxon>
        <taxon>Spermatophyta</taxon>
        <taxon>Magnoliopsida</taxon>
        <taxon>eudicotyledons</taxon>
        <taxon>Gunneridae</taxon>
        <taxon>Pentapetalae</taxon>
        <taxon>asterids</taxon>
        <taxon>lamiids</taxon>
        <taxon>Solanales</taxon>
        <taxon>Solanaceae</taxon>
        <taxon>Solanoideae</taxon>
        <taxon>Solaneae</taxon>
        <taxon>Solanum</taxon>
        <taxon>Solanum subgen. Lycopersicon</taxon>
    </lineage>
</organism>
<dbReference type="Pfam" id="PF17917">
    <property type="entry name" value="RT_RNaseH"/>
    <property type="match status" value="1"/>
</dbReference>
<evidence type="ECO:0000256" key="2">
    <source>
        <dbReference type="ARBA" id="ARBA00022695"/>
    </source>
</evidence>
<keyword evidence="1" id="KW-0808">Transferase</keyword>
<dbReference type="Gramene" id="Solyc05g018561.1.1">
    <property type="protein sequence ID" value="Solyc05g018561.1.1"/>
    <property type="gene ID" value="Solyc05g018561.1"/>
</dbReference>
<evidence type="ECO:0000256" key="3">
    <source>
        <dbReference type="ARBA" id="ARBA00022722"/>
    </source>
</evidence>
<name>A0A3Q7GIE1_SOLLC</name>
<keyword evidence="4" id="KW-0255">Endonuclease</keyword>
<evidence type="ECO:0000256" key="1">
    <source>
        <dbReference type="ARBA" id="ARBA00022679"/>
    </source>
</evidence>
<dbReference type="Gene3D" id="3.30.70.270">
    <property type="match status" value="2"/>
</dbReference>
<reference evidence="9" key="1">
    <citation type="journal article" date="2012" name="Nature">
        <title>The tomato genome sequence provides insights into fleshy fruit evolution.</title>
        <authorList>
            <consortium name="Tomato Genome Consortium"/>
        </authorList>
    </citation>
    <scope>NUCLEOTIDE SEQUENCE [LARGE SCALE GENOMIC DNA]</scope>
    <source>
        <strain evidence="9">cv. Heinz 1706</strain>
    </source>
</reference>
<keyword evidence="5" id="KW-0378">Hydrolase</keyword>
<dbReference type="GO" id="GO:0016787">
    <property type="term" value="F:hydrolase activity"/>
    <property type="evidence" value="ECO:0007669"/>
    <property type="project" value="UniProtKB-KW"/>
</dbReference>
<protein>
    <submittedName>
        <fullName evidence="9">Uncharacterized protein</fullName>
    </submittedName>
</protein>
<dbReference type="InterPro" id="IPR050951">
    <property type="entry name" value="Retrovirus_Pol_polyprotein"/>
</dbReference>
<evidence type="ECO:0000259" key="8">
    <source>
        <dbReference type="Pfam" id="PF17917"/>
    </source>
</evidence>
<dbReference type="InterPro" id="IPR041373">
    <property type="entry name" value="RT_RNaseH"/>
</dbReference>
<dbReference type="Gene3D" id="3.10.10.10">
    <property type="entry name" value="HIV Type 1 Reverse Transcriptase, subunit A, domain 1"/>
    <property type="match status" value="2"/>
</dbReference>
<dbReference type="GO" id="GO:0003964">
    <property type="term" value="F:RNA-directed DNA polymerase activity"/>
    <property type="evidence" value="ECO:0007669"/>
    <property type="project" value="UniProtKB-KW"/>
</dbReference>
<evidence type="ECO:0000259" key="7">
    <source>
        <dbReference type="Pfam" id="PF00078"/>
    </source>
</evidence>
<dbReference type="Pfam" id="PF00078">
    <property type="entry name" value="RVT_1"/>
    <property type="match status" value="1"/>
</dbReference>
<keyword evidence="10" id="KW-1185">Reference proteome</keyword>
<dbReference type="CDD" id="cd09274">
    <property type="entry name" value="RNase_HI_RT_Ty3"/>
    <property type="match status" value="1"/>
</dbReference>
<evidence type="ECO:0000313" key="10">
    <source>
        <dbReference type="Proteomes" id="UP000004994"/>
    </source>
</evidence>
<dbReference type="EnsemblPlants" id="Solyc05g018561.1.1">
    <property type="protein sequence ID" value="Solyc05g018561.1.1"/>
    <property type="gene ID" value="Solyc05g018561.1"/>
</dbReference>
<keyword evidence="2" id="KW-0548">Nucleotidyltransferase</keyword>
<accession>A0A3Q7GIE1</accession>
<dbReference type="InterPro" id="IPR043502">
    <property type="entry name" value="DNA/RNA_pol_sf"/>
</dbReference>
<dbReference type="GO" id="GO:0004519">
    <property type="term" value="F:endonuclease activity"/>
    <property type="evidence" value="ECO:0007669"/>
    <property type="project" value="UniProtKB-KW"/>
</dbReference>
<dbReference type="PANTHER" id="PTHR37984:SF5">
    <property type="entry name" value="PROTEIN NYNRIN-LIKE"/>
    <property type="match status" value="1"/>
</dbReference>
<sequence length="380" mass="43728">MAATEAIASYFCLEIVTGYNSITEQPTVELETLLELYADVFQKPSGFPPSRIQDHAIHLNFGAQPVNIKPYRYPYFQKQLIEQMVSEMLKEGVIWSSTSPFSSPVLLVRKKDGYHQIRVTPDNVSKTAFRTRDSHCEFLVMPFGLTNAPLTFQARMHDIFRPHLRRFILLTRQHQLEAKRIIDYLGHIISAQGLAVNPDKIEVIQQWHPPKTVKEVRKFLGLAGYYRCFIHHFAAIAGPLYNLLRRDSYQWTEAEQQAFDTLKAKLVENDASGKGIGAILSQKGHPIAYFSQQLSVRKQKASTYHREMFAITQAVSKWRQYLLGQKFTIITDQQSLRILTNQTIQTSEQQKWLSKLVGFDFHIVYRPGKQNVAADAIWIN</sequence>
<dbReference type="FunFam" id="3.30.70.270:FF:000020">
    <property type="entry name" value="Transposon Tf2-6 polyprotein-like Protein"/>
    <property type="match status" value="1"/>
</dbReference>